<dbReference type="AlphaFoldDB" id="A0A415QI51"/>
<dbReference type="RefSeq" id="WP_027201301.1">
    <property type="nucleotide sequence ID" value="NZ_CABJDM010000010.1"/>
</dbReference>
<keyword evidence="5" id="KW-0808">Transferase</keyword>
<dbReference type="Pfam" id="PF17836">
    <property type="entry name" value="PglD_N"/>
    <property type="match status" value="1"/>
</dbReference>
<dbReference type="SUPFAM" id="SSF51161">
    <property type="entry name" value="Trimeric LpxA-like enzymes"/>
    <property type="match status" value="1"/>
</dbReference>
<evidence type="ECO:0000313" key="7">
    <source>
        <dbReference type="Proteomes" id="UP000654720"/>
    </source>
</evidence>
<reference evidence="4 7" key="2">
    <citation type="submission" date="2021-02" db="EMBL/GenBank/DDBJ databases">
        <title>FDA dAtabase for Regulatory Grade micrObial Sequences (FDA-ARGOS): Supporting development and validation of Infectious Disease Dx tests.</title>
        <authorList>
            <person name="Carlson P."/>
            <person name="Fischbach M."/>
            <person name="Hastie J."/>
            <person name="Bilen M."/>
            <person name="Cheng A."/>
            <person name="Tallon L."/>
            <person name="Sadzewicz L."/>
            <person name="Zhao X."/>
            <person name="Boylan J."/>
            <person name="Ott S."/>
            <person name="Bowen H."/>
            <person name="Vavikolanu K."/>
            <person name="Mehta A."/>
            <person name="Aluvathingal J."/>
            <person name="Nadendla S."/>
            <person name="Yan Y."/>
            <person name="Sichtig H."/>
        </authorList>
    </citation>
    <scope>NUCLEOTIDE SEQUENCE [LARGE SCALE GENOMIC DNA]</scope>
    <source>
        <strain evidence="4 7">FDAARGOS_1229</strain>
    </source>
</reference>
<evidence type="ECO:0000313" key="5">
    <source>
        <dbReference type="EMBL" id="RHM42991.1"/>
    </source>
</evidence>
<accession>A0A415QI51</accession>
<organism evidence="5 6">
    <name type="scientific">Butyricimonas virosa</name>
    <dbReference type="NCBI Taxonomy" id="544645"/>
    <lineage>
        <taxon>Bacteria</taxon>
        <taxon>Pseudomonadati</taxon>
        <taxon>Bacteroidota</taxon>
        <taxon>Bacteroidia</taxon>
        <taxon>Bacteroidales</taxon>
        <taxon>Odoribacteraceae</taxon>
        <taxon>Butyricimonas</taxon>
    </lineage>
</organism>
<name>A0A415QI51_9BACT</name>
<dbReference type="EMBL" id="CP069450">
    <property type="protein sequence ID" value="QRO50482.1"/>
    <property type="molecule type" value="Genomic_DNA"/>
</dbReference>
<evidence type="ECO:0000256" key="2">
    <source>
        <dbReference type="PIRSR" id="PIRSR620019-1"/>
    </source>
</evidence>
<evidence type="ECO:0000256" key="1">
    <source>
        <dbReference type="ARBA" id="ARBA00007274"/>
    </source>
</evidence>
<dbReference type="Proteomes" id="UP000654720">
    <property type="component" value="Chromosome"/>
</dbReference>
<dbReference type="Pfam" id="PF00132">
    <property type="entry name" value="Hexapep"/>
    <property type="match status" value="1"/>
</dbReference>
<dbReference type="GO" id="GO:0016740">
    <property type="term" value="F:transferase activity"/>
    <property type="evidence" value="ECO:0007669"/>
    <property type="project" value="UniProtKB-KW"/>
</dbReference>
<dbReference type="CDD" id="cd03360">
    <property type="entry name" value="LbH_AT_putative"/>
    <property type="match status" value="1"/>
</dbReference>
<feature type="domain" description="PglD N-terminal" evidence="3">
    <location>
        <begin position="3"/>
        <end position="82"/>
    </location>
</feature>
<dbReference type="GeneID" id="93096711"/>
<evidence type="ECO:0000313" key="6">
    <source>
        <dbReference type="Proteomes" id="UP000286038"/>
    </source>
</evidence>
<dbReference type="Proteomes" id="UP000286038">
    <property type="component" value="Unassembled WGS sequence"/>
</dbReference>
<evidence type="ECO:0000259" key="3">
    <source>
        <dbReference type="Pfam" id="PF17836"/>
    </source>
</evidence>
<comment type="similarity">
    <text evidence="1">Belongs to the transferase hexapeptide repeat family.</text>
</comment>
<dbReference type="InterPro" id="IPR020019">
    <property type="entry name" value="AcTrfase_PglD-like"/>
</dbReference>
<dbReference type="Gene3D" id="3.40.50.20">
    <property type="match status" value="1"/>
</dbReference>
<dbReference type="PANTHER" id="PTHR43300">
    <property type="entry name" value="ACETYLTRANSFERASE"/>
    <property type="match status" value="1"/>
</dbReference>
<dbReference type="EMBL" id="QRPV01000010">
    <property type="protein sequence ID" value="RHM42991.1"/>
    <property type="molecule type" value="Genomic_DNA"/>
</dbReference>
<feature type="site" description="Increases basicity of active site His" evidence="2">
    <location>
        <position position="142"/>
    </location>
</feature>
<gene>
    <name evidence="5" type="ORF">DWZ68_10155</name>
    <name evidence="4" type="ORF">I6J59_02265</name>
</gene>
<dbReference type="InterPro" id="IPR050179">
    <property type="entry name" value="Trans_hexapeptide_repeat"/>
</dbReference>
<dbReference type="Gene3D" id="2.160.10.10">
    <property type="entry name" value="Hexapeptide repeat proteins"/>
    <property type="match status" value="1"/>
</dbReference>
<keyword evidence="7" id="KW-1185">Reference proteome</keyword>
<protein>
    <submittedName>
        <fullName evidence="5">Serine acetyltransferase</fullName>
    </submittedName>
</protein>
<dbReference type="InterPro" id="IPR041561">
    <property type="entry name" value="PglD_N"/>
</dbReference>
<feature type="active site" description="Proton acceptor" evidence="2">
    <location>
        <position position="141"/>
    </location>
</feature>
<reference evidence="5 6" key="1">
    <citation type="submission" date="2018-08" db="EMBL/GenBank/DDBJ databases">
        <title>A genome reference for cultivated species of the human gut microbiota.</title>
        <authorList>
            <person name="Zou Y."/>
            <person name="Xue W."/>
            <person name="Luo G."/>
        </authorList>
    </citation>
    <scope>NUCLEOTIDE SEQUENCE [LARGE SCALE GENOMIC DNA]</scope>
    <source>
        <strain evidence="5 6">AF34-33</strain>
    </source>
</reference>
<dbReference type="InterPro" id="IPR011004">
    <property type="entry name" value="Trimer_LpxA-like_sf"/>
</dbReference>
<evidence type="ECO:0000313" key="4">
    <source>
        <dbReference type="EMBL" id="QRO50482.1"/>
    </source>
</evidence>
<dbReference type="PANTHER" id="PTHR43300:SF7">
    <property type="entry name" value="UDP-N-ACETYLBACILLOSAMINE N-ACETYLTRANSFERASE"/>
    <property type="match status" value="1"/>
</dbReference>
<sequence>MKDIAIYGFGGFGREVACVIQAINEIEPTWNLIGFFDDGHVEGEENRYGKVLGGIDVVNRYPQKLSVVMAIASPCVLQKLTREMVNPNIEFPNIIAPNVLFFDQESVEMGQGNVITYGGRVSCGVKFGDFNLLNGCVSLGHDVQIGSYNMLQPEVRVSGESIIGDSNFFGVRSIILQGIRIGNNTRIGAGSVVIRKTKDGMLYFGNPAKLMKEQ</sequence>
<dbReference type="InterPro" id="IPR001451">
    <property type="entry name" value="Hexapep"/>
</dbReference>
<proteinExistence type="inferred from homology"/>